<gene>
    <name evidence="2" type="ORF">SBRCBS47491_007103</name>
</gene>
<dbReference type="PANTHER" id="PTHR48079:SF6">
    <property type="entry name" value="NAD(P)-BINDING DOMAIN-CONTAINING PROTEIN-RELATED"/>
    <property type="match status" value="1"/>
</dbReference>
<keyword evidence="3" id="KW-1185">Reference proteome</keyword>
<dbReference type="InterPro" id="IPR051783">
    <property type="entry name" value="NAD(P)-dependent_oxidoreduct"/>
</dbReference>
<dbReference type="InterPro" id="IPR016040">
    <property type="entry name" value="NAD(P)-bd_dom"/>
</dbReference>
<evidence type="ECO:0000313" key="3">
    <source>
        <dbReference type="Proteomes" id="UP001642406"/>
    </source>
</evidence>
<evidence type="ECO:0000313" key="2">
    <source>
        <dbReference type="EMBL" id="CAK7229008.1"/>
    </source>
</evidence>
<dbReference type="PANTHER" id="PTHR48079">
    <property type="entry name" value="PROTEIN YEEZ"/>
    <property type="match status" value="1"/>
</dbReference>
<dbReference type="InterPro" id="IPR036291">
    <property type="entry name" value="NAD(P)-bd_dom_sf"/>
</dbReference>
<reference evidence="2 3" key="1">
    <citation type="submission" date="2024-01" db="EMBL/GenBank/DDBJ databases">
        <authorList>
            <person name="Allen C."/>
            <person name="Tagirdzhanova G."/>
        </authorList>
    </citation>
    <scope>NUCLEOTIDE SEQUENCE [LARGE SCALE GENOMIC DNA]</scope>
</reference>
<dbReference type="Gene3D" id="3.40.50.720">
    <property type="entry name" value="NAD(P)-binding Rossmann-like Domain"/>
    <property type="match status" value="2"/>
</dbReference>
<dbReference type="Pfam" id="PF13460">
    <property type="entry name" value="NAD_binding_10"/>
    <property type="match status" value="1"/>
</dbReference>
<dbReference type="SUPFAM" id="SSF51735">
    <property type="entry name" value="NAD(P)-binding Rossmann-fold domains"/>
    <property type="match status" value="1"/>
</dbReference>
<feature type="domain" description="NAD(P)-binding" evidence="1">
    <location>
        <begin position="9"/>
        <end position="99"/>
    </location>
</feature>
<sequence>MAPKLFIIGATGYIGGDAFYALYDAHPEYDYTLLVRSQSRADVVTKAYPDAKNIHFVFGNLDSADVISKAAADADLVLHAGNSADDQPSTKAIVDGLAKGHSAGNPGVYIHISGTGLLTWYDDKNKRFGQPPLADQTYNDYDGVERLVSGMPEDALHRDVDLIVLNAAADHPDSLRTAIVAPPTIYGRGRGPSNQRSVQVPGMAEYLLKKGYAPIAEGSGETIWDNVYVRDLSALLVSLVESGLDPEQRDNTAGNKAPGGIFGTHAYYFAIARTHKWSDVAKQLAASAVEQGFLESAEAKNEPFDVLIAKDSPGNQGTNQTWAANSHGEPVRAAKLLGWKPTGPSLDATIPSDLAEEAKRLGITGK</sequence>
<dbReference type="EMBL" id="CAWUHC010000076">
    <property type="protein sequence ID" value="CAK7229008.1"/>
    <property type="molecule type" value="Genomic_DNA"/>
</dbReference>
<protein>
    <recommendedName>
        <fullName evidence="1">NAD(P)-binding domain-containing protein</fullName>
    </recommendedName>
</protein>
<accession>A0ABP0CB16</accession>
<dbReference type="Proteomes" id="UP001642406">
    <property type="component" value="Unassembled WGS sequence"/>
</dbReference>
<name>A0ABP0CB16_9PEZI</name>
<proteinExistence type="predicted"/>
<comment type="caution">
    <text evidence="2">The sequence shown here is derived from an EMBL/GenBank/DDBJ whole genome shotgun (WGS) entry which is preliminary data.</text>
</comment>
<evidence type="ECO:0000259" key="1">
    <source>
        <dbReference type="Pfam" id="PF13460"/>
    </source>
</evidence>
<organism evidence="2 3">
    <name type="scientific">Sporothrix bragantina</name>
    <dbReference type="NCBI Taxonomy" id="671064"/>
    <lineage>
        <taxon>Eukaryota</taxon>
        <taxon>Fungi</taxon>
        <taxon>Dikarya</taxon>
        <taxon>Ascomycota</taxon>
        <taxon>Pezizomycotina</taxon>
        <taxon>Sordariomycetes</taxon>
        <taxon>Sordariomycetidae</taxon>
        <taxon>Ophiostomatales</taxon>
        <taxon>Ophiostomataceae</taxon>
        <taxon>Sporothrix</taxon>
    </lineage>
</organism>